<accession>A0A8W8MK99</accession>
<evidence type="ECO:0000313" key="3">
    <source>
        <dbReference type="Proteomes" id="UP000005408"/>
    </source>
</evidence>
<keyword evidence="3" id="KW-1185">Reference proteome</keyword>
<name>A0A8W8MK99_MAGGI</name>
<evidence type="ECO:0000256" key="1">
    <source>
        <dbReference type="SAM" id="MobiDB-lite"/>
    </source>
</evidence>
<organism evidence="2 3">
    <name type="scientific">Magallana gigas</name>
    <name type="common">Pacific oyster</name>
    <name type="synonym">Crassostrea gigas</name>
    <dbReference type="NCBI Taxonomy" id="29159"/>
    <lineage>
        <taxon>Eukaryota</taxon>
        <taxon>Metazoa</taxon>
        <taxon>Spiralia</taxon>
        <taxon>Lophotrochozoa</taxon>
        <taxon>Mollusca</taxon>
        <taxon>Bivalvia</taxon>
        <taxon>Autobranchia</taxon>
        <taxon>Pteriomorphia</taxon>
        <taxon>Ostreida</taxon>
        <taxon>Ostreoidea</taxon>
        <taxon>Ostreidae</taxon>
        <taxon>Magallana</taxon>
    </lineage>
</organism>
<proteinExistence type="predicted"/>
<dbReference type="AlphaFoldDB" id="A0A8W8MK99"/>
<dbReference type="Proteomes" id="UP000005408">
    <property type="component" value="Unassembled WGS sequence"/>
</dbReference>
<evidence type="ECO:0000313" key="2">
    <source>
        <dbReference type="EnsemblMetazoa" id="G33427.1:cds"/>
    </source>
</evidence>
<dbReference type="EnsemblMetazoa" id="G33427.1">
    <property type="protein sequence ID" value="G33427.1:cds"/>
    <property type="gene ID" value="G33427"/>
</dbReference>
<feature type="region of interest" description="Disordered" evidence="1">
    <location>
        <begin position="1"/>
        <end position="21"/>
    </location>
</feature>
<sequence length="181" mass="20239">MSDTTGLKRGRKPTLTDSGRKRRRTEINAKNNKNRIYIGNQYDRWMEVKCALRLQSNAEVAKILLDKFEQPTSPAPTHEISGKTSNNLITSTPGPIKSTIMIKPLHLSGVSEISSSESELGRNSVDETHMSGIEEICKKGESLVENTQSSFINPFDLTISEGNHESEDDDNYSYADFFVLI</sequence>
<protein>
    <submittedName>
        <fullName evidence="2">Uncharacterized protein</fullName>
    </submittedName>
</protein>
<reference evidence="2" key="1">
    <citation type="submission" date="2022-08" db="UniProtKB">
        <authorList>
            <consortium name="EnsemblMetazoa"/>
        </authorList>
    </citation>
    <scope>IDENTIFICATION</scope>
    <source>
        <strain evidence="2">05x7-T-G4-1.051#20</strain>
    </source>
</reference>